<organism evidence="1 2">
    <name type="scientific">Streblomastix strix</name>
    <dbReference type="NCBI Taxonomy" id="222440"/>
    <lineage>
        <taxon>Eukaryota</taxon>
        <taxon>Metamonada</taxon>
        <taxon>Preaxostyla</taxon>
        <taxon>Oxymonadida</taxon>
        <taxon>Streblomastigidae</taxon>
        <taxon>Streblomastix</taxon>
    </lineage>
</organism>
<dbReference type="Proteomes" id="UP000324800">
    <property type="component" value="Unassembled WGS sequence"/>
</dbReference>
<protein>
    <submittedName>
        <fullName evidence="1">Uncharacterized protein</fullName>
    </submittedName>
</protein>
<evidence type="ECO:0000313" key="1">
    <source>
        <dbReference type="EMBL" id="KAA6392442.1"/>
    </source>
</evidence>
<proteinExistence type="predicted"/>
<dbReference type="EMBL" id="SNRW01002538">
    <property type="protein sequence ID" value="KAA6392442.1"/>
    <property type="molecule type" value="Genomic_DNA"/>
</dbReference>
<dbReference type="AlphaFoldDB" id="A0A5J4WD39"/>
<sequence length="107" mass="11940">MKKSHNERSKLKDHEDIVAILINIKKFHVKQITKLGGISNLILSANGDSVDKDQIDYESIENAHYSAIAYGIPKFTGIPTNVPLNAVLFALKVYGYPICWNDTIPVD</sequence>
<accession>A0A5J4WD39</accession>
<comment type="caution">
    <text evidence="1">The sequence shown here is derived from an EMBL/GenBank/DDBJ whole genome shotgun (WGS) entry which is preliminary data.</text>
</comment>
<name>A0A5J4WD39_9EUKA</name>
<evidence type="ECO:0000313" key="2">
    <source>
        <dbReference type="Proteomes" id="UP000324800"/>
    </source>
</evidence>
<reference evidence="1 2" key="1">
    <citation type="submission" date="2019-03" db="EMBL/GenBank/DDBJ databases">
        <title>Single cell metagenomics reveals metabolic interactions within the superorganism composed of flagellate Streblomastix strix and complex community of Bacteroidetes bacteria on its surface.</title>
        <authorList>
            <person name="Treitli S.C."/>
            <person name="Kolisko M."/>
            <person name="Husnik F."/>
            <person name="Keeling P."/>
            <person name="Hampl V."/>
        </authorList>
    </citation>
    <scope>NUCLEOTIDE SEQUENCE [LARGE SCALE GENOMIC DNA]</scope>
    <source>
        <strain evidence="1">ST1C</strain>
    </source>
</reference>
<gene>
    <name evidence="1" type="ORF">EZS28_012028</name>
</gene>